<name>A0A140GBE2_GSIV</name>
<dbReference type="Proteomes" id="UP000160611">
    <property type="component" value="Segment"/>
</dbReference>
<evidence type="ECO:0000313" key="1">
    <source>
        <dbReference type="EMBL" id="AMM72781.1"/>
    </source>
</evidence>
<dbReference type="EMBL" id="KT804738">
    <property type="protein sequence ID" value="AMM72781.1"/>
    <property type="molecule type" value="Genomic_DNA"/>
</dbReference>
<sequence length="162" mass="18068">MKGAVHAVIFEYYIAVLLPHVPKMGWSIEMSLHFCSSARGHSVHHLRDYVKYGWVADVTLEPCSDQYMAYVINGEGGKDNVFTFFAPCGGTLAMYTIASDYDDNHGMMCIPDHATLLRIHAGCFDASSVRAYFNCAGEKDEDIVWTKALLAASRNTIKFMDI</sequence>
<reference evidence="1 2" key="1">
    <citation type="journal article" date="2016" name="Apoptosis">
        <title>GSIV serine/threonine kinase can induce apoptotic cell death via p53 and pro-apoptotic gene Bax upregulation in fish cells.</title>
        <authorList>
            <person name="Reshi L."/>
            <person name="Wu H.C."/>
            <person name="Wu J.L."/>
            <person name="Wang H.V."/>
            <person name="Hong J.R."/>
        </authorList>
    </citation>
    <scope>NUCLEOTIDE SEQUENCE [LARGE SCALE GENOMIC DNA]</scope>
    <source>
        <strain evidence="1">GSIV-K1</strain>
    </source>
</reference>
<protein>
    <submittedName>
        <fullName evidence="1">ORF076R</fullName>
    </submittedName>
</protein>
<evidence type="ECO:0000313" key="2">
    <source>
        <dbReference type="Proteomes" id="UP000160611"/>
    </source>
</evidence>
<dbReference type="Gene3D" id="2.60.120.1150">
    <property type="match status" value="1"/>
</dbReference>
<organism evidence="1 2">
    <name type="scientific">Giant seaperch iridovirus</name>
    <name type="common">GSIV</name>
    <dbReference type="NCBI Taxonomy" id="176655"/>
    <lineage>
        <taxon>Viruses</taxon>
        <taxon>Varidnaviria</taxon>
        <taxon>Bamfordvirae</taxon>
        <taxon>Nucleocytoviricota</taxon>
        <taxon>Megaviricetes</taxon>
        <taxon>Pimascovirales</taxon>
        <taxon>Pimascovirales incertae sedis</taxon>
        <taxon>Iridoviridae</taxon>
        <taxon>Alphairidovirinae</taxon>
        <taxon>Megalocytivirus</taxon>
        <taxon>Megalocytivirus pagrus1</taxon>
        <taxon>Infectious spleen and kidney necrosis virus</taxon>
    </lineage>
</organism>
<accession>A0A140GBE2</accession>
<proteinExistence type="predicted"/>
<reference evidence="1 2" key="2">
    <citation type="journal article" date="2016" name="Genome Announc.">
        <title>Complete Genome Sequence of a Giant Sea Perch Iridovirus in Kaohsiung, Taiwan.</title>
        <authorList>
            <person name="Wen C.M."/>
            <person name="Hong J.R."/>
        </authorList>
    </citation>
    <scope>NUCLEOTIDE SEQUENCE [LARGE SCALE GENOMIC DNA]</scope>
    <source>
        <strain evidence="1">GSIV-K1</strain>
    </source>
</reference>